<name>A0A4P9CBF8_EUBML</name>
<dbReference type="InterPro" id="IPR010982">
    <property type="entry name" value="Lambda_DNA-bd_dom_sf"/>
</dbReference>
<proteinExistence type="predicted"/>
<dbReference type="EMBL" id="CP029487">
    <property type="protein sequence ID" value="QCT72959.1"/>
    <property type="molecule type" value="Genomic_DNA"/>
</dbReference>
<keyword evidence="2" id="KW-1185">Reference proteome</keyword>
<dbReference type="KEGG" id="emt:CPZ25_017040"/>
<accession>A0A4P9CBF8</accession>
<sequence length="478" mass="55787">MSLFSEKLKLYIEVSHQTIYQLSKKAEVNRTVIHKTISGERVPGDDFLEKLYGVLMLSPEEKREMRRLAERARVGEKVYRRREKVKAVIEALNDNPLFNPAYGFENRAFAAVSKTKTGLQIIQGRKSIEAQVMALLGDVFYNAQKPELSIFIPFQEKYLYELLYNFYMTCDKETRILNLIAIEKDYKDDRACLRNLEILSSALLFSLTEKKGYRPYYYYMNGDNHYEEGVSMPYFIKTEKQVMTFSPDFETAFVYDGEDSYGYFSDKIDQFYQKAEMLTVYGESVPEMFGWSFISAYQEIIEPAPCMGELFTDERIDRFLRKDIPMRDALYAIGCDFYRHVREDLGMPLSMFSFDGLIEFMNSGILPTLPKYVTRQLSVEERREMLEEIIKNAKSAAKPYIAINRKAFKVPVDLEIIKVSDQEIAIRRFNERGDELTTIFIHEPGLVDAFTDFMDYLKTSDMVYDQKTMVDMMEGLLG</sequence>
<dbReference type="Proteomes" id="UP000218387">
    <property type="component" value="Chromosome"/>
</dbReference>
<gene>
    <name evidence="1" type="ORF">CPZ25_017040</name>
</gene>
<evidence type="ECO:0000313" key="1">
    <source>
        <dbReference type="EMBL" id="QCT72959.1"/>
    </source>
</evidence>
<evidence type="ECO:0000313" key="2">
    <source>
        <dbReference type="Proteomes" id="UP000218387"/>
    </source>
</evidence>
<organism evidence="1 2">
    <name type="scientific">Eubacterium maltosivorans</name>
    <dbReference type="NCBI Taxonomy" id="2041044"/>
    <lineage>
        <taxon>Bacteria</taxon>
        <taxon>Bacillati</taxon>
        <taxon>Bacillota</taxon>
        <taxon>Clostridia</taxon>
        <taxon>Eubacteriales</taxon>
        <taxon>Eubacteriaceae</taxon>
        <taxon>Eubacterium</taxon>
    </lineage>
</organism>
<dbReference type="InterPro" id="IPR001387">
    <property type="entry name" value="Cro/C1-type_HTH"/>
</dbReference>
<dbReference type="RefSeq" id="WP_096920108.1">
    <property type="nucleotide sequence ID" value="NZ_CP029487.1"/>
</dbReference>
<reference evidence="1 2" key="1">
    <citation type="submission" date="2018-05" db="EMBL/GenBank/DDBJ databases">
        <title>Genome comparison of Eubacterium sp.</title>
        <authorList>
            <person name="Feng Y."/>
            <person name="Sanchez-Andrea I."/>
            <person name="Stams A.J.M."/>
            <person name="De Vos W.M."/>
        </authorList>
    </citation>
    <scope>NUCLEOTIDE SEQUENCE [LARGE SCALE GENOMIC DNA]</scope>
    <source>
        <strain evidence="1 2">YI</strain>
    </source>
</reference>
<dbReference type="SUPFAM" id="SSF47413">
    <property type="entry name" value="lambda repressor-like DNA-binding domains"/>
    <property type="match status" value="1"/>
</dbReference>
<dbReference type="CDD" id="cd00093">
    <property type="entry name" value="HTH_XRE"/>
    <property type="match status" value="1"/>
</dbReference>
<dbReference type="GO" id="GO:0003677">
    <property type="term" value="F:DNA binding"/>
    <property type="evidence" value="ECO:0007669"/>
    <property type="project" value="InterPro"/>
</dbReference>
<dbReference type="AlphaFoldDB" id="A0A4P9CBF8"/>
<protein>
    <submittedName>
        <fullName evidence="1">Uncharacterized protein</fullName>
    </submittedName>
</protein>